<sequence length="270" mass="30527">MESQHDIESNQSNGEDNRPSKDHVIVILTIICLFLVFIVTTFTVWLLWHTCFRKWYQRRRLQRNPEQQRAAQLLNAPMQSIDLEVGVIHARSPPHWPLTDAAELQITTPSDYDEVTGHIQSRTSVYYDTYSNRTETTPLDASSPCTNIDGLDIADTALFNTSAVVNGVKETVLTNSDNSYLNPETMHFSGELTRDQELKEDGTDDLPEQRPNSLSSTVWTLEADGAWSETSDTRPDNSQLAREGTTGDETEDGVKAQGNSVEQYWAYYAY</sequence>
<dbReference type="AlphaFoldDB" id="A0A9W8N836"/>
<dbReference type="VEuPathDB" id="FungiDB:F4678DRAFT_442933"/>
<keyword evidence="2" id="KW-0472">Membrane</keyword>
<evidence type="ECO:0000256" key="1">
    <source>
        <dbReference type="SAM" id="MobiDB-lite"/>
    </source>
</evidence>
<evidence type="ECO:0000313" key="4">
    <source>
        <dbReference type="Proteomes" id="UP001148614"/>
    </source>
</evidence>
<evidence type="ECO:0000313" key="3">
    <source>
        <dbReference type="EMBL" id="KAJ3561937.1"/>
    </source>
</evidence>
<comment type="caution">
    <text evidence="3">The sequence shown here is derived from an EMBL/GenBank/DDBJ whole genome shotgun (WGS) entry which is preliminary data.</text>
</comment>
<reference evidence="3" key="1">
    <citation type="submission" date="2022-07" db="EMBL/GenBank/DDBJ databases">
        <title>Genome Sequence of Xylaria arbuscula.</title>
        <authorList>
            <person name="Buettner E."/>
        </authorList>
    </citation>
    <scope>NUCLEOTIDE SEQUENCE</scope>
    <source>
        <strain evidence="3">VT107</strain>
    </source>
</reference>
<keyword evidence="4" id="KW-1185">Reference proteome</keyword>
<protein>
    <submittedName>
        <fullName evidence="3">Uncharacterized protein</fullName>
    </submittedName>
</protein>
<name>A0A9W8N836_9PEZI</name>
<keyword evidence="2" id="KW-1133">Transmembrane helix</keyword>
<organism evidence="3 4">
    <name type="scientific">Xylaria arbuscula</name>
    <dbReference type="NCBI Taxonomy" id="114810"/>
    <lineage>
        <taxon>Eukaryota</taxon>
        <taxon>Fungi</taxon>
        <taxon>Dikarya</taxon>
        <taxon>Ascomycota</taxon>
        <taxon>Pezizomycotina</taxon>
        <taxon>Sordariomycetes</taxon>
        <taxon>Xylariomycetidae</taxon>
        <taxon>Xylariales</taxon>
        <taxon>Xylariaceae</taxon>
        <taxon>Xylaria</taxon>
    </lineage>
</organism>
<evidence type="ECO:0000256" key="2">
    <source>
        <dbReference type="SAM" id="Phobius"/>
    </source>
</evidence>
<feature type="compositionally biased region" description="Basic and acidic residues" evidence="1">
    <location>
        <begin position="192"/>
        <end position="201"/>
    </location>
</feature>
<feature type="region of interest" description="Disordered" evidence="1">
    <location>
        <begin position="175"/>
        <end position="257"/>
    </location>
</feature>
<dbReference type="EMBL" id="JANPWZ010001982">
    <property type="protein sequence ID" value="KAJ3561937.1"/>
    <property type="molecule type" value="Genomic_DNA"/>
</dbReference>
<proteinExistence type="predicted"/>
<feature type="transmembrane region" description="Helical" evidence="2">
    <location>
        <begin position="24"/>
        <end position="48"/>
    </location>
</feature>
<feature type="compositionally biased region" description="Polar residues" evidence="1">
    <location>
        <begin position="210"/>
        <end position="219"/>
    </location>
</feature>
<keyword evidence="2" id="KW-0812">Transmembrane</keyword>
<dbReference type="Proteomes" id="UP001148614">
    <property type="component" value="Unassembled WGS sequence"/>
</dbReference>
<accession>A0A9W8N836</accession>
<gene>
    <name evidence="3" type="ORF">NPX13_g8755</name>
</gene>